<evidence type="ECO:0000259" key="4">
    <source>
        <dbReference type="SMART" id="SM00849"/>
    </source>
</evidence>
<dbReference type="OrthoDB" id="9802248at2"/>
<organism evidence="5 6">
    <name type="scientific">Paenibacillus donghaensis</name>
    <dbReference type="NCBI Taxonomy" id="414771"/>
    <lineage>
        <taxon>Bacteria</taxon>
        <taxon>Bacillati</taxon>
        <taxon>Bacillota</taxon>
        <taxon>Bacilli</taxon>
        <taxon>Bacillales</taxon>
        <taxon>Paenibacillaceae</taxon>
        <taxon>Paenibacillus</taxon>
    </lineage>
</organism>
<dbReference type="CDD" id="cd07721">
    <property type="entry name" value="yflN-like_MBL-fold"/>
    <property type="match status" value="1"/>
</dbReference>
<dbReference type="InterPro" id="IPR001279">
    <property type="entry name" value="Metallo-B-lactamas"/>
</dbReference>
<reference evidence="5 6" key="1">
    <citation type="submission" date="2017-06" db="EMBL/GenBank/DDBJ databases">
        <title>Complete genome sequence of Paenibacillus donghaensis KCTC 13049T isolated from East Sea sediment, South Korea.</title>
        <authorList>
            <person name="Jung B.K."/>
            <person name="Hong S.-J."/>
            <person name="Shin J.-H."/>
        </authorList>
    </citation>
    <scope>NUCLEOTIDE SEQUENCE [LARGE SCALE GENOMIC DNA]</scope>
    <source>
        <strain evidence="5 6">KCTC 13049</strain>
    </source>
</reference>
<evidence type="ECO:0000313" key="5">
    <source>
        <dbReference type="EMBL" id="ASA21726.1"/>
    </source>
</evidence>
<dbReference type="AlphaFoldDB" id="A0A2Z2K6B1"/>
<sequence length="238" mass="25775">MRVTREGNLLQLTWLPGIFPVNCYLVEEQQELTLIDAAMPFSVKGILAEAAKLNKPITRIVLTHAHDDHVGALDELKKQLPNAKVYISERDSALLAGDRSLRAGEPRTPIKGSVPKKVTTRADVLLHEGDTIGSLRAISTPGHTPGSMSFLDQRSGAVIAGDAFQTFRRTVVAGTVVPWFPFPALATWNKQLALASARKLLQTEPALLAVGHGDLLISPAGKISQAIKRAEQLQKGRN</sequence>
<dbReference type="Gene3D" id="3.60.15.10">
    <property type="entry name" value="Ribonuclease Z/Hydroxyacylglutathione hydrolase-like"/>
    <property type="match status" value="1"/>
</dbReference>
<dbReference type="PANTHER" id="PTHR42951:SF9">
    <property type="entry name" value="METAL-DEPENDENT HYDROLASE"/>
    <property type="match status" value="1"/>
</dbReference>
<dbReference type="PANTHER" id="PTHR42951">
    <property type="entry name" value="METALLO-BETA-LACTAMASE DOMAIN-CONTAINING"/>
    <property type="match status" value="1"/>
</dbReference>
<feature type="domain" description="Metallo-beta-lactamase" evidence="4">
    <location>
        <begin position="20"/>
        <end position="212"/>
    </location>
</feature>
<dbReference type="InterPro" id="IPR050855">
    <property type="entry name" value="NDM-1-like"/>
</dbReference>
<evidence type="ECO:0000256" key="1">
    <source>
        <dbReference type="ARBA" id="ARBA00034221"/>
    </source>
</evidence>
<dbReference type="SMART" id="SM00849">
    <property type="entry name" value="Lactamase_B"/>
    <property type="match status" value="1"/>
</dbReference>
<name>A0A2Z2K6B1_9BACL</name>
<keyword evidence="6" id="KW-1185">Reference proteome</keyword>
<accession>A0A2Z2K6B1</accession>
<dbReference type="Pfam" id="PF00753">
    <property type="entry name" value="Lactamase_B"/>
    <property type="match status" value="1"/>
</dbReference>
<evidence type="ECO:0000256" key="3">
    <source>
        <dbReference type="ARBA" id="ARBA00048505"/>
    </source>
</evidence>
<dbReference type="EMBL" id="CP021780">
    <property type="protein sequence ID" value="ASA21726.1"/>
    <property type="molecule type" value="Genomic_DNA"/>
</dbReference>
<protein>
    <recommendedName>
        <fullName evidence="4">Metallo-beta-lactamase domain-containing protein</fullName>
    </recommendedName>
</protein>
<comment type="catalytic activity">
    <reaction evidence="3">
        <text>3',5'-cyclic UMP + H2O = UMP + H(+)</text>
        <dbReference type="Rhea" id="RHEA:70575"/>
        <dbReference type="ChEBI" id="CHEBI:15377"/>
        <dbReference type="ChEBI" id="CHEBI:15378"/>
        <dbReference type="ChEBI" id="CHEBI:57865"/>
        <dbReference type="ChEBI" id="CHEBI:184387"/>
    </reaction>
    <physiologicalReaction direction="left-to-right" evidence="3">
        <dbReference type="Rhea" id="RHEA:70576"/>
    </physiologicalReaction>
</comment>
<comment type="catalytic activity">
    <reaction evidence="1">
        <text>3',5'-cyclic CMP + H2O = CMP + H(+)</text>
        <dbReference type="Rhea" id="RHEA:72675"/>
        <dbReference type="ChEBI" id="CHEBI:15377"/>
        <dbReference type="ChEBI" id="CHEBI:15378"/>
        <dbReference type="ChEBI" id="CHEBI:58003"/>
        <dbReference type="ChEBI" id="CHEBI:60377"/>
    </reaction>
    <physiologicalReaction direction="left-to-right" evidence="1">
        <dbReference type="Rhea" id="RHEA:72676"/>
    </physiologicalReaction>
</comment>
<comment type="function">
    <text evidence="2">Counteracts the endogenous Pycsar antiviral defense system. Phosphodiesterase that enables metal-dependent hydrolysis of host cyclic nucleotide Pycsar defense signals such as cCMP and cUMP.</text>
</comment>
<dbReference type="Proteomes" id="UP000249890">
    <property type="component" value="Chromosome"/>
</dbReference>
<dbReference type="SUPFAM" id="SSF56281">
    <property type="entry name" value="Metallo-hydrolase/oxidoreductase"/>
    <property type="match status" value="1"/>
</dbReference>
<proteinExistence type="predicted"/>
<evidence type="ECO:0000256" key="2">
    <source>
        <dbReference type="ARBA" id="ARBA00034301"/>
    </source>
</evidence>
<gene>
    <name evidence="5" type="ORF">B9T62_13670</name>
</gene>
<evidence type="ECO:0000313" key="6">
    <source>
        <dbReference type="Proteomes" id="UP000249890"/>
    </source>
</evidence>
<dbReference type="InterPro" id="IPR036866">
    <property type="entry name" value="RibonucZ/Hydroxyglut_hydro"/>
</dbReference>
<dbReference type="KEGG" id="pdh:B9T62_13670"/>
<dbReference type="RefSeq" id="WP_087915735.1">
    <property type="nucleotide sequence ID" value="NZ_CP021780.1"/>
</dbReference>